<protein>
    <recommendedName>
        <fullName evidence="4">RNA polymerase subunit sigma-70</fullName>
    </recommendedName>
</protein>
<organism evidence="2 3">
    <name type="scientific">Streptomyces rhizosphaericus</name>
    <dbReference type="NCBI Taxonomy" id="114699"/>
    <lineage>
        <taxon>Bacteria</taxon>
        <taxon>Bacillati</taxon>
        <taxon>Actinomycetota</taxon>
        <taxon>Actinomycetes</taxon>
        <taxon>Kitasatosporales</taxon>
        <taxon>Streptomycetaceae</taxon>
        <taxon>Streptomyces</taxon>
        <taxon>Streptomyces violaceusniger group</taxon>
    </lineage>
</organism>
<evidence type="ECO:0008006" key="4">
    <source>
        <dbReference type="Google" id="ProtNLM"/>
    </source>
</evidence>
<gene>
    <name evidence="2" type="ORF">GCM10009576_017740</name>
</gene>
<feature type="compositionally biased region" description="Basic and acidic residues" evidence="1">
    <location>
        <begin position="93"/>
        <end position="108"/>
    </location>
</feature>
<dbReference type="EMBL" id="BAAAIE010000007">
    <property type="protein sequence ID" value="GAA0972984.1"/>
    <property type="molecule type" value="Genomic_DNA"/>
</dbReference>
<reference evidence="2 3" key="1">
    <citation type="journal article" date="2019" name="Int. J. Syst. Evol. Microbiol.">
        <title>The Global Catalogue of Microorganisms (GCM) 10K type strain sequencing project: providing services to taxonomists for standard genome sequencing and annotation.</title>
        <authorList>
            <consortium name="The Broad Institute Genomics Platform"/>
            <consortium name="The Broad Institute Genome Sequencing Center for Infectious Disease"/>
            <person name="Wu L."/>
            <person name="Ma J."/>
        </authorList>
    </citation>
    <scope>NUCLEOTIDE SEQUENCE [LARGE SCALE GENOMIC DNA]</scope>
    <source>
        <strain evidence="2 3">JCM 11445</strain>
    </source>
</reference>
<evidence type="ECO:0000313" key="3">
    <source>
        <dbReference type="Proteomes" id="UP001500033"/>
    </source>
</evidence>
<name>A0ABN1S5W4_9ACTN</name>
<evidence type="ECO:0000256" key="1">
    <source>
        <dbReference type="SAM" id="MobiDB-lite"/>
    </source>
</evidence>
<feature type="region of interest" description="Disordered" evidence="1">
    <location>
        <begin position="57"/>
        <end position="108"/>
    </location>
</feature>
<sequence>MDESEVNELVAAATSDKIREGLAAVRALRRLVDEMEALQVDRARELGWAWGDIAEPLGISRQSAHKKHTRRRAKTPHPASRPGAGSDGTSGEAPRKSDGRSGHIQRSD</sequence>
<keyword evidence="3" id="KW-1185">Reference proteome</keyword>
<proteinExistence type="predicted"/>
<dbReference type="Proteomes" id="UP001500033">
    <property type="component" value="Unassembled WGS sequence"/>
</dbReference>
<feature type="compositionally biased region" description="Basic residues" evidence="1">
    <location>
        <begin position="63"/>
        <end position="75"/>
    </location>
</feature>
<comment type="caution">
    <text evidence="2">The sequence shown here is derived from an EMBL/GenBank/DDBJ whole genome shotgun (WGS) entry which is preliminary data.</text>
</comment>
<evidence type="ECO:0000313" key="2">
    <source>
        <dbReference type="EMBL" id="GAA0972984.1"/>
    </source>
</evidence>
<accession>A0ABN1S5W4</accession>